<comment type="caution">
    <text evidence="1">The sequence shown here is derived from an EMBL/GenBank/DDBJ whole genome shotgun (WGS) entry which is preliminary data.</text>
</comment>
<sequence length="98" mass="10938">MKPSIVKITNAPYPPSTPLLTPARPAGRFECDSHDTKFRTKRPVIMRKGLTYRSGGAMLVVYLHECAKDGYRQVLVGFRVRITKGSRYSMTCTTSGDV</sequence>
<evidence type="ECO:0000313" key="2">
    <source>
        <dbReference type="Proteomes" id="UP001458880"/>
    </source>
</evidence>
<dbReference type="AlphaFoldDB" id="A0AAW1LB71"/>
<dbReference type="EMBL" id="JASPKY010000143">
    <property type="protein sequence ID" value="KAK9730685.1"/>
    <property type="molecule type" value="Genomic_DNA"/>
</dbReference>
<name>A0AAW1LB71_POPJA</name>
<evidence type="ECO:0000313" key="1">
    <source>
        <dbReference type="EMBL" id="KAK9730685.1"/>
    </source>
</evidence>
<gene>
    <name evidence="1" type="ORF">QE152_g14306</name>
</gene>
<reference evidence="1 2" key="1">
    <citation type="journal article" date="2024" name="BMC Genomics">
        <title>De novo assembly and annotation of Popillia japonica's genome with initial clues to its potential as an invasive pest.</title>
        <authorList>
            <person name="Cucini C."/>
            <person name="Boschi S."/>
            <person name="Funari R."/>
            <person name="Cardaioli E."/>
            <person name="Iannotti N."/>
            <person name="Marturano G."/>
            <person name="Paoli F."/>
            <person name="Bruttini M."/>
            <person name="Carapelli A."/>
            <person name="Frati F."/>
            <person name="Nardi F."/>
        </authorList>
    </citation>
    <scope>NUCLEOTIDE SEQUENCE [LARGE SCALE GENOMIC DNA]</scope>
    <source>
        <strain evidence="1">DMR45628</strain>
    </source>
</reference>
<dbReference type="Proteomes" id="UP001458880">
    <property type="component" value="Unassembled WGS sequence"/>
</dbReference>
<protein>
    <submittedName>
        <fullName evidence="1">Uncharacterized protein</fullName>
    </submittedName>
</protein>
<organism evidence="1 2">
    <name type="scientific">Popillia japonica</name>
    <name type="common">Japanese beetle</name>
    <dbReference type="NCBI Taxonomy" id="7064"/>
    <lineage>
        <taxon>Eukaryota</taxon>
        <taxon>Metazoa</taxon>
        <taxon>Ecdysozoa</taxon>
        <taxon>Arthropoda</taxon>
        <taxon>Hexapoda</taxon>
        <taxon>Insecta</taxon>
        <taxon>Pterygota</taxon>
        <taxon>Neoptera</taxon>
        <taxon>Endopterygota</taxon>
        <taxon>Coleoptera</taxon>
        <taxon>Polyphaga</taxon>
        <taxon>Scarabaeiformia</taxon>
        <taxon>Scarabaeidae</taxon>
        <taxon>Rutelinae</taxon>
        <taxon>Popillia</taxon>
    </lineage>
</organism>
<proteinExistence type="predicted"/>
<accession>A0AAW1LB71</accession>
<keyword evidence="2" id="KW-1185">Reference proteome</keyword>